<evidence type="ECO:0000256" key="2">
    <source>
        <dbReference type="ARBA" id="ARBA00023015"/>
    </source>
</evidence>
<feature type="region of interest" description="Disordered" evidence="6">
    <location>
        <begin position="204"/>
        <end position="237"/>
    </location>
</feature>
<evidence type="ECO:0000256" key="1">
    <source>
        <dbReference type="ARBA" id="ARBA00022491"/>
    </source>
</evidence>
<evidence type="ECO:0000313" key="8">
    <source>
        <dbReference type="EMBL" id="MDJ1138075.1"/>
    </source>
</evidence>
<dbReference type="PROSITE" id="PS01081">
    <property type="entry name" value="HTH_TETR_1"/>
    <property type="match status" value="1"/>
</dbReference>
<dbReference type="Proteomes" id="UP001214441">
    <property type="component" value="Unassembled WGS sequence"/>
</dbReference>
<dbReference type="Pfam" id="PF00440">
    <property type="entry name" value="TetR_N"/>
    <property type="match status" value="1"/>
</dbReference>
<dbReference type="SUPFAM" id="SSF48498">
    <property type="entry name" value="Tetracyclin repressor-like, C-terminal domain"/>
    <property type="match status" value="1"/>
</dbReference>
<protein>
    <submittedName>
        <fullName evidence="8">TetR/AcrR family transcriptional regulator</fullName>
    </submittedName>
</protein>
<evidence type="ECO:0000256" key="5">
    <source>
        <dbReference type="PROSITE-ProRule" id="PRU00335"/>
    </source>
</evidence>
<dbReference type="SUPFAM" id="SSF46689">
    <property type="entry name" value="Homeodomain-like"/>
    <property type="match status" value="1"/>
</dbReference>
<dbReference type="InterPro" id="IPR050109">
    <property type="entry name" value="HTH-type_TetR-like_transc_reg"/>
</dbReference>
<dbReference type="RefSeq" id="WP_274042610.1">
    <property type="nucleotide sequence ID" value="NZ_JANCPR020000073.1"/>
</dbReference>
<keyword evidence="9" id="KW-1185">Reference proteome</keyword>
<dbReference type="PRINTS" id="PR00455">
    <property type="entry name" value="HTHTETR"/>
</dbReference>
<evidence type="ECO:0000256" key="3">
    <source>
        <dbReference type="ARBA" id="ARBA00023125"/>
    </source>
</evidence>
<dbReference type="PROSITE" id="PS50977">
    <property type="entry name" value="HTH_TETR_2"/>
    <property type="match status" value="1"/>
</dbReference>
<dbReference type="InterPro" id="IPR001647">
    <property type="entry name" value="HTH_TetR"/>
</dbReference>
<dbReference type="InterPro" id="IPR023772">
    <property type="entry name" value="DNA-bd_HTH_TetR-type_CS"/>
</dbReference>
<dbReference type="InterPro" id="IPR009057">
    <property type="entry name" value="Homeodomain-like_sf"/>
</dbReference>
<evidence type="ECO:0000259" key="7">
    <source>
        <dbReference type="PROSITE" id="PS50977"/>
    </source>
</evidence>
<evidence type="ECO:0000256" key="6">
    <source>
        <dbReference type="SAM" id="MobiDB-lite"/>
    </source>
</evidence>
<keyword evidence="4" id="KW-0804">Transcription</keyword>
<sequence length="237" mass="25912">MARVSPEHLESRRRQIIDGARRSFLRNGFHATSMQDVLKESGLSAGAVYRYFRSKEQIVAAVAEEALKTIAGAFDAVADSDEPPMPDELFAQVFGALQKAMGAGEDHRELPRLLVQVWGEALRNEEIAAVVSEAYAHLRFQWSGLVAQYQTRGWVDPQADTEHVARTLIGAVQGYFVQQALFGGITPEEFEAGLRALVAMSVRRSGEGSGEGSGDGPGEESGEERPGQERPVVQDRK</sequence>
<evidence type="ECO:0000256" key="4">
    <source>
        <dbReference type="ARBA" id="ARBA00023163"/>
    </source>
</evidence>
<dbReference type="Gene3D" id="1.10.357.10">
    <property type="entry name" value="Tetracycline Repressor, domain 2"/>
    <property type="match status" value="1"/>
</dbReference>
<keyword evidence="2" id="KW-0805">Transcription regulation</keyword>
<feature type="compositionally biased region" description="Basic and acidic residues" evidence="6">
    <location>
        <begin position="223"/>
        <end position="237"/>
    </location>
</feature>
<name>A0ABT7A9S0_9ACTN</name>
<dbReference type="EMBL" id="JANCPR020000073">
    <property type="protein sequence ID" value="MDJ1138075.1"/>
    <property type="molecule type" value="Genomic_DNA"/>
</dbReference>
<evidence type="ECO:0000313" key="9">
    <source>
        <dbReference type="Proteomes" id="UP001214441"/>
    </source>
</evidence>
<dbReference type="InterPro" id="IPR036271">
    <property type="entry name" value="Tet_transcr_reg_TetR-rel_C_sf"/>
</dbReference>
<comment type="caution">
    <text evidence="8">The sequence shown here is derived from an EMBL/GenBank/DDBJ whole genome shotgun (WGS) entry which is preliminary data.</text>
</comment>
<dbReference type="PANTHER" id="PTHR30055:SF229">
    <property type="entry name" value="HTH-TYPE TRANSCRIPTIONAL REPRESSOR RV1474C"/>
    <property type="match status" value="1"/>
</dbReference>
<dbReference type="Pfam" id="PF13977">
    <property type="entry name" value="TetR_C_6"/>
    <property type="match status" value="1"/>
</dbReference>
<accession>A0ABT7A9S0</accession>
<feature type="compositionally biased region" description="Gly residues" evidence="6">
    <location>
        <begin position="207"/>
        <end position="216"/>
    </location>
</feature>
<organism evidence="8 9">
    <name type="scientific">Streptomyces iconiensis</name>
    <dbReference type="NCBI Taxonomy" id="1384038"/>
    <lineage>
        <taxon>Bacteria</taxon>
        <taxon>Bacillati</taxon>
        <taxon>Actinomycetota</taxon>
        <taxon>Actinomycetes</taxon>
        <taxon>Kitasatosporales</taxon>
        <taxon>Streptomycetaceae</taxon>
        <taxon>Streptomyces</taxon>
    </lineage>
</organism>
<reference evidence="8 9" key="1">
    <citation type="submission" date="2023-05" db="EMBL/GenBank/DDBJ databases">
        <title>Streptantibioticus silvisoli sp. nov., acidotolerant actinomycetes 1 from pine litter.</title>
        <authorList>
            <person name="Swiecimska M."/>
            <person name="Golinska P."/>
            <person name="Sangal V."/>
            <person name="Wachnowicz B."/>
            <person name="Goodfellow M."/>
        </authorList>
    </citation>
    <scope>NUCLEOTIDE SEQUENCE [LARGE SCALE GENOMIC DNA]</scope>
    <source>
        <strain evidence="8 9">DSM 42109</strain>
    </source>
</reference>
<keyword evidence="1" id="KW-0678">Repressor</keyword>
<feature type="domain" description="HTH tetR-type" evidence="7">
    <location>
        <begin position="10"/>
        <end position="70"/>
    </location>
</feature>
<keyword evidence="3 5" id="KW-0238">DNA-binding</keyword>
<dbReference type="InterPro" id="IPR039538">
    <property type="entry name" value="BetI_C"/>
</dbReference>
<proteinExistence type="predicted"/>
<gene>
    <name evidence="8" type="ORF">NMN56_040190</name>
</gene>
<dbReference type="PANTHER" id="PTHR30055">
    <property type="entry name" value="HTH-TYPE TRANSCRIPTIONAL REGULATOR RUTR"/>
    <property type="match status" value="1"/>
</dbReference>
<feature type="DNA-binding region" description="H-T-H motif" evidence="5">
    <location>
        <begin position="33"/>
        <end position="52"/>
    </location>
</feature>